<feature type="domain" description="Ig-like" evidence="4">
    <location>
        <begin position="6"/>
        <end position="112"/>
    </location>
</feature>
<comment type="subcellular location">
    <subcellularLocation>
        <location evidence="1">Membrane</location>
    </subcellularLocation>
</comment>
<reference evidence="5" key="2">
    <citation type="submission" date="2025-08" db="UniProtKB">
        <authorList>
            <consortium name="Ensembl"/>
        </authorList>
    </citation>
    <scope>IDENTIFICATION</scope>
</reference>
<sequence length="128" mass="14307">MTLVTPLYFNTVTPNTDHITGSSTCSQCLPHDQQWTRSEPKPPKDILLWRGGQSDPDYQHSSFTGRVQLVDGELKNGDVSLILMNVSREDVGTYECRVITAGSRRNKRANIDTEPISIVELQVTGEFV</sequence>
<dbReference type="Pfam" id="PF07686">
    <property type="entry name" value="V-set"/>
    <property type="match status" value="1"/>
</dbReference>
<dbReference type="InterPro" id="IPR050504">
    <property type="entry name" value="IgSF_BTN/MOG"/>
</dbReference>
<dbReference type="PANTHER" id="PTHR24100">
    <property type="entry name" value="BUTYROPHILIN"/>
    <property type="match status" value="1"/>
</dbReference>
<evidence type="ECO:0000259" key="4">
    <source>
        <dbReference type="PROSITE" id="PS50835"/>
    </source>
</evidence>
<dbReference type="InterPro" id="IPR007110">
    <property type="entry name" value="Ig-like_dom"/>
</dbReference>
<evidence type="ECO:0000313" key="6">
    <source>
        <dbReference type="Proteomes" id="UP000472265"/>
    </source>
</evidence>
<name>A0A671V176_SPAAU</name>
<reference evidence="5" key="3">
    <citation type="submission" date="2025-09" db="UniProtKB">
        <authorList>
            <consortium name="Ensembl"/>
        </authorList>
    </citation>
    <scope>IDENTIFICATION</scope>
</reference>
<evidence type="ECO:0000256" key="2">
    <source>
        <dbReference type="ARBA" id="ARBA00023136"/>
    </source>
</evidence>
<dbReference type="InterPro" id="IPR013783">
    <property type="entry name" value="Ig-like_fold"/>
</dbReference>
<keyword evidence="6" id="KW-1185">Reference proteome</keyword>
<dbReference type="SUPFAM" id="SSF48726">
    <property type="entry name" value="Immunoglobulin"/>
    <property type="match status" value="1"/>
</dbReference>
<dbReference type="Proteomes" id="UP000472265">
    <property type="component" value="Chromosome 10"/>
</dbReference>
<dbReference type="InterPro" id="IPR013106">
    <property type="entry name" value="Ig_V-set"/>
</dbReference>
<dbReference type="Ensembl" id="ENSSAUT00010021621.1">
    <property type="protein sequence ID" value="ENSSAUP00010020457.1"/>
    <property type="gene ID" value="ENSSAUG00010009124.1"/>
</dbReference>
<dbReference type="GO" id="GO:0009897">
    <property type="term" value="C:external side of plasma membrane"/>
    <property type="evidence" value="ECO:0007669"/>
    <property type="project" value="TreeGrafter"/>
</dbReference>
<organism evidence="5 6">
    <name type="scientific">Sparus aurata</name>
    <name type="common">Gilthead sea bream</name>
    <dbReference type="NCBI Taxonomy" id="8175"/>
    <lineage>
        <taxon>Eukaryota</taxon>
        <taxon>Metazoa</taxon>
        <taxon>Chordata</taxon>
        <taxon>Craniata</taxon>
        <taxon>Vertebrata</taxon>
        <taxon>Euteleostomi</taxon>
        <taxon>Actinopterygii</taxon>
        <taxon>Neopterygii</taxon>
        <taxon>Teleostei</taxon>
        <taxon>Neoteleostei</taxon>
        <taxon>Acanthomorphata</taxon>
        <taxon>Eupercaria</taxon>
        <taxon>Spariformes</taxon>
        <taxon>Sparidae</taxon>
        <taxon>Sparus</taxon>
    </lineage>
</organism>
<accession>A0A671V176</accession>
<dbReference type="GO" id="GO:0050852">
    <property type="term" value="P:T cell receptor signaling pathway"/>
    <property type="evidence" value="ECO:0007669"/>
    <property type="project" value="TreeGrafter"/>
</dbReference>
<dbReference type="PANTHER" id="PTHR24100:SF151">
    <property type="entry name" value="ICOS LIGAND"/>
    <property type="match status" value="1"/>
</dbReference>
<dbReference type="Gene3D" id="2.60.40.10">
    <property type="entry name" value="Immunoglobulins"/>
    <property type="match status" value="1"/>
</dbReference>
<dbReference type="GO" id="GO:0001817">
    <property type="term" value="P:regulation of cytokine production"/>
    <property type="evidence" value="ECO:0007669"/>
    <property type="project" value="TreeGrafter"/>
</dbReference>
<dbReference type="AlphaFoldDB" id="A0A671V176"/>
<evidence type="ECO:0000313" key="5">
    <source>
        <dbReference type="Ensembl" id="ENSSAUP00010020457.1"/>
    </source>
</evidence>
<evidence type="ECO:0000256" key="3">
    <source>
        <dbReference type="ARBA" id="ARBA00023319"/>
    </source>
</evidence>
<reference evidence="5" key="1">
    <citation type="submission" date="2021-04" db="EMBL/GenBank/DDBJ databases">
        <authorList>
            <consortium name="Wellcome Sanger Institute Data Sharing"/>
        </authorList>
    </citation>
    <scope>NUCLEOTIDE SEQUENCE [LARGE SCALE GENOMIC DNA]</scope>
</reference>
<dbReference type="GO" id="GO:0005102">
    <property type="term" value="F:signaling receptor binding"/>
    <property type="evidence" value="ECO:0007669"/>
    <property type="project" value="TreeGrafter"/>
</dbReference>
<evidence type="ECO:0000256" key="1">
    <source>
        <dbReference type="ARBA" id="ARBA00004370"/>
    </source>
</evidence>
<dbReference type="InParanoid" id="A0A671V176"/>
<dbReference type="InterPro" id="IPR036179">
    <property type="entry name" value="Ig-like_dom_sf"/>
</dbReference>
<keyword evidence="3" id="KW-0393">Immunoglobulin domain</keyword>
<keyword evidence="2" id="KW-0472">Membrane</keyword>
<protein>
    <recommendedName>
        <fullName evidence="4">Ig-like domain-containing protein</fullName>
    </recommendedName>
</protein>
<dbReference type="PROSITE" id="PS50835">
    <property type="entry name" value="IG_LIKE"/>
    <property type="match status" value="1"/>
</dbReference>
<dbReference type="GeneTree" id="ENSGT01140000285485"/>
<proteinExistence type="predicted"/>